<evidence type="ECO:0000313" key="2">
    <source>
        <dbReference type="Proteomes" id="UP000565078"/>
    </source>
</evidence>
<dbReference type="AlphaFoldDB" id="A0A7J4IW84"/>
<name>A0A7J4IW84_9ARCH</name>
<organism evidence="1 2">
    <name type="scientific">Candidatus Iainarchaeum sp</name>
    <dbReference type="NCBI Taxonomy" id="3101447"/>
    <lineage>
        <taxon>Archaea</taxon>
        <taxon>Candidatus Iainarchaeota</taxon>
        <taxon>Candidatus Iainarchaeia</taxon>
        <taxon>Candidatus Iainarchaeales</taxon>
        <taxon>Candidatus Iainarchaeaceae</taxon>
        <taxon>Candidatus Iainarchaeum</taxon>
    </lineage>
</organism>
<gene>
    <name evidence="1" type="ORF">HA254_00350</name>
</gene>
<dbReference type="EMBL" id="DUGC01000005">
    <property type="protein sequence ID" value="HIH09100.1"/>
    <property type="molecule type" value="Genomic_DNA"/>
</dbReference>
<evidence type="ECO:0000313" key="1">
    <source>
        <dbReference type="EMBL" id="HIH09100.1"/>
    </source>
</evidence>
<comment type="caution">
    <text evidence="1">The sequence shown here is derived from an EMBL/GenBank/DDBJ whole genome shotgun (WGS) entry which is preliminary data.</text>
</comment>
<reference evidence="2" key="1">
    <citation type="journal article" date="2020" name="bioRxiv">
        <title>A rank-normalized archaeal taxonomy based on genome phylogeny resolves widespread incomplete and uneven classifications.</title>
        <authorList>
            <person name="Rinke C."/>
            <person name="Chuvochina M."/>
            <person name="Mussig A.J."/>
            <person name="Chaumeil P.-A."/>
            <person name="Waite D.W."/>
            <person name="Whitman W.B."/>
            <person name="Parks D.H."/>
            <person name="Hugenholtz P."/>
        </authorList>
    </citation>
    <scope>NUCLEOTIDE SEQUENCE [LARGE SCALE GENOMIC DNA]</scope>
</reference>
<dbReference type="Proteomes" id="UP000565078">
    <property type="component" value="Unassembled WGS sequence"/>
</dbReference>
<sequence>MALKLIEKGFETEAFFLILATWNFATFRYAMKDFDIKGFKQTIENECNPVFEKLKGQKLETANFDLLKGDIVSLYNILSAIKGVKYTGASKLMHLKNPNLFVMWDGYIKKRYGFGNGTAQDYVEFLKKMQSKFGQVNWQGTGRTLAKAIDEYNYTTITLPELEKQRQNRKRK</sequence>
<protein>
    <submittedName>
        <fullName evidence="1">Uncharacterized protein</fullName>
    </submittedName>
</protein>
<proteinExistence type="predicted"/>
<accession>A0A7J4IW84</accession>